<evidence type="ECO:0000313" key="3">
    <source>
        <dbReference type="Proteomes" id="UP001279734"/>
    </source>
</evidence>
<keyword evidence="1" id="KW-0732">Signal</keyword>
<organism evidence="2 3">
    <name type="scientific">Nepenthes gracilis</name>
    <name type="common">Slender pitcher plant</name>
    <dbReference type="NCBI Taxonomy" id="150966"/>
    <lineage>
        <taxon>Eukaryota</taxon>
        <taxon>Viridiplantae</taxon>
        <taxon>Streptophyta</taxon>
        <taxon>Embryophyta</taxon>
        <taxon>Tracheophyta</taxon>
        <taxon>Spermatophyta</taxon>
        <taxon>Magnoliopsida</taxon>
        <taxon>eudicotyledons</taxon>
        <taxon>Gunneridae</taxon>
        <taxon>Pentapetalae</taxon>
        <taxon>Caryophyllales</taxon>
        <taxon>Nepenthaceae</taxon>
        <taxon>Nepenthes</taxon>
    </lineage>
</organism>
<evidence type="ECO:0000256" key="1">
    <source>
        <dbReference type="SAM" id="SignalP"/>
    </source>
</evidence>
<accession>A0AAD3XFD5</accession>
<comment type="caution">
    <text evidence="2">The sequence shown here is derived from an EMBL/GenBank/DDBJ whole genome shotgun (WGS) entry which is preliminary data.</text>
</comment>
<dbReference type="Proteomes" id="UP001279734">
    <property type="component" value="Unassembled WGS sequence"/>
</dbReference>
<keyword evidence="3" id="KW-1185">Reference proteome</keyword>
<feature type="signal peptide" evidence="1">
    <location>
        <begin position="1"/>
        <end position="28"/>
    </location>
</feature>
<proteinExistence type="predicted"/>
<evidence type="ECO:0008006" key="4">
    <source>
        <dbReference type="Google" id="ProtNLM"/>
    </source>
</evidence>
<dbReference type="EMBL" id="BSYO01000004">
    <property type="protein sequence ID" value="GMH02804.1"/>
    <property type="molecule type" value="Genomic_DNA"/>
</dbReference>
<feature type="chain" id="PRO_5042072635" description="Secreted protein" evidence="1">
    <location>
        <begin position="29"/>
        <end position="108"/>
    </location>
</feature>
<reference evidence="2" key="1">
    <citation type="submission" date="2023-05" db="EMBL/GenBank/DDBJ databases">
        <title>Nepenthes gracilis genome sequencing.</title>
        <authorList>
            <person name="Fukushima K."/>
        </authorList>
    </citation>
    <scope>NUCLEOTIDE SEQUENCE</scope>
    <source>
        <strain evidence="2">SING2019-196</strain>
    </source>
</reference>
<protein>
    <recommendedName>
        <fullName evidence="4">Secreted protein</fullName>
    </recommendedName>
</protein>
<gene>
    <name evidence="2" type="ORF">Nepgr_004643</name>
</gene>
<evidence type="ECO:0000313" key="2">
    <source>
        <dbReference type="EMBL" id="GMH02804.1"/>
    </source>
</evidence>
<sequence>MRFRLPAVSSRVFLLLSDLQCLWLEVFAIPETPLERQTRALRGRPQPSPLDPVLETDSPYVSLRLWFGSDFAFTYASRASIRDQRTPPIILRLSRLQQPFCLDGDRKL</sequence>
<dbReference type="AlphaFoldDB" id="A0AAD3XFD5"/>
<name>A0AAD3XFD5_NEPGR</name>